<gene>
    <name evidence="2" type="ORF">ZIOFF_019854</name>
</gene>
<keyword evidence="3" id="KW-1185">Reference proteome</keyword>
<comment type="caution">
    <text evidence="2">The sequence shown here is derived from an EMBL/GenBank/DDBJ whole genome shotgun (WGS) entry which is preliminary data.</text>
</comment>
<reference evidence="2 3" key="1">
    <citation type="submission" date="2020-08" db="EMBL/GenBank/DDBJ databases">
        <title>Plant Genome Project.</title>
        <authorList>
            <person name="Zhang R.-G."/>
        </authorList>
    </citation>
    <scope>NUCLEOTIDE SEQUENCE [LARGE SCALE GENOMIC DNA]</scope>
    <source>
        <tissue evidence="2">Rhizome</tissue>
    </source>
</reference>
<dbReference type="GO" id="GO:0009733">
    <property type="term" value="P:response to auxin"/>
    <property type="evidence" value="ECO:0007669"/>
    <property type="project" value="InterPro"/>
</dbReference>
<evidence type="ECO:0000313" key="2">
    <source>
        <dbReference type="EMBL" id="KAG6522703.1"/>
    </source>
</evidence>
<dbReference type="EMBL" id="JACMSC010000005">
    <property type="protein sequence ID" value="KAG6522703.1"/>
    <property type="molecule type" value="Genomic_DNA"/>
</dbReference>
<protein>
    <submittedName>
        <fullName evidence="2">Uncharacterized protein</fullName>
    </submittedName>
</protein>
<dbReference type="InterPro" id="IPR003676">
    <property type="entry name" value="SAUR_fam"/>
</dbReference>
<accession>A0A8J5LP91</accession>
<name>A0A8J5LP91_ZINOF</name>
<dbReference type="AlphaFoldDB" id="A0A8J5LP91"/>
<sequence length="112" mass="13013">MFWWRKEMAAVYCELCMEEETINNNSSGSSSSRRKKTRKGYVPVLVGEDVDKGSEWLQRFEVHVKAFREPSMVALLAMAEGKLGHRHQGVIRIPCNAEHFRQTMSMFVFKSR</sequence>
<organism evidence="2 3">
    <name type="scientific">Zingiber officinale</name>
    <name type="common">Ginger</name>
    <name type="synonym">Amomum zingiber</name>
    <dbReference type="NCBI Taxonomy" id="94328"/>
    <lineage>
        <taxon>Eukaryota</taxon>
        <taxon>Viridiplantae</taxon>
        <taxon>Streptophyta</taxon>
        <taxon>Embryophyta</taxon>
        <taxon>Tracheophyta</taxon>
        <taxon>Spermatophyta</taxon>
        <taxon>Magnoliopsida</taxon>
        <taxon>Liliopsida</taxon>
        <taxon>Zingiberales</taxon>
        <taxon>Zingiberaceae</taxon>
        <taxon>Zingiber</taxon>
    </lineage>
</organism>
<evidence type="ECO:0000256" key="1">
    <source>
        <dbReference type="ARBA" id="ARBA00006974"/>
    </source>
</evidence>
<comment type="similarity">
    <text evidence="1">Belongs to the ARG7 family.</text>
</comment>
<dbReference type="PANTHER" id="PTHR31374:SF198">
    <property type="entry name" value="AUXIN-RESPONSIVE PROTEIN SAUR72"/>
    <property type="match status" value="1"/>
</dbReference>
<dbReference type="Proteomes" id="UP000734854">
    <property type="component" value="Unassembled WGS sequence"/>
</dbReference>
<dbReference type="Pfam" id="PF02519">
    <property type="entry name" value="Auxin_inducible"/>
    <property type="match status" value="1"/>
</dbReference>
<evidence type="ECO:0000313" key="3">
    <source>
        <dbReference type="Proteomes" id="UP000734854"/>
    </source>
</evidence>
<proteinExistence type="inferred from homology"/>
<dbReference type="PANTHER" id="PTHR31374">
    <property type="entry name" value="AUXIN-INDUCED PROTEIN-LIKE-RELATED"/>
    <property type="match status" value="1"/>
</dbReference>